<sequence length="256" mass="27424">MNDPIVIIGIGEIGGVLARGFLRTGHPVYPVTRDMDLALQAQQTPEPAMVVVAVGEQALSPLLEVLPPPWRERCVLLQNELLPADWTRHHLPSPTVMSVWFEKKPGQDVKQVVPTPVYGPHAAAVLKALGAVGIDGVQLDDPDALLFELVRKNLYILTTNLCGLEVGGDVAALANEHADLLVTISGEVLDLQEALTGQKLDRGALVEAMHVAFAGDPAHRCQGRSAPARLQRAVAQGERLGLKLPALHELGARHLG</sequence>
<dbReference type="RefSeq" id="WP_070073297.1">
    <property type="nucleotide sequence ID" value="NZ_CP017448.1"/>
</dbReference>
<name>A0A1D8K9V8_9GAMM</name>
<dbReference type="Proteomes" id="UP000095342">
    <property type="component" value="Chromosome"/>
</dbReference>
<dbReference type="InterPro" id="IPR036291">
    <property type="entry name" value="NAD(P)-bd_dom_sf"/>
</dbReference>
<evidence type="ECO:0000313" key="1">
    <source>
        <dbReference type="EMBL" id="AOV17759.1"/>
    </source>
</evidence>
<dbReference type="AlphaFoldDB" id="A0A1D8K9V8"/>
<dbReference type="SUPFAM" id="SSF51735">
    <property type="entry name" value="NAD(P)-binding Rossmann-fold domains"/>
    <property type="match status" value="1"/>
</dbReference>
<reference evidence="1 2" key="1">
    <citation type="submission" date="2016-09" db="EMBL/GenBank/DDBJ databases">
        <title>Acidihalobacter prosperus V6 (DSM14174).</title>
        <authorList>
            <person name="Khaleque H.N."/>
            <person name="Ramsay J.P."/>
            <person name="Murphy R.J.T."/>
            <person name="Kaksonen A.H."/>
            <person name="Boxall N.J."/>
            <person name="Watkin E.L.J."/>
        </authorList>
    </citation>
    <scope>NUCLEOTIDE SEQUENCE [LARGE SCALE GENOMIC DNA]</scope>
    <source>
        <strain evidence="1 2">V6</strain>
    </source>
</reference>
<dbReference type="EMBL" id="CP017448">
    <property type="protein sequence ID" value="AOV17759.1"/>
    <property type="molecule type" value="Genomic_DNA"/>
</dbReference>
<dbReference type="KEGG" id="aaeo:BJI67_12490"/>
<gene>
    <name evidence="1" type="ORF">BJI67_12490</name>
</gene>
<keyword evidence="2" id="KW-1185">Reference proteome</keyword>
<evidence type="ECO:0000313" key="2">
    <source>
        <dbReference type="Proteomes" id="UP000095342"/>
    </source>
</evidence>
<protein>
    <submittedName>
        <fullName evidence="1">Uncharacterized protein</fullName>
    </submittedName>
</protein>
<proteinExistence type="predicted"/>
<organism evidence="1 2">
    <name type="scientific">Acidihalobacter aeolianus</name>
    <dbReference type="NCBI Taxonomy" id="2792603"/>
    <lineage>
        <taxon>Bacteria</taxon>
        <taxon>Pseudomonadati</taxon>
        <taxon>Pseudomonadota</taxon>
        <taxon>Gammaproteobacteria</taxon>
        <taxon>Chromatiales</taxon>
        <taxon>Ectothiorhodospiraceae</taxon>
        <taxon>Acidihalobacter</taxon>
    </lineage>
</organism>
<dbReference type="Gene3D" id="3.40.50.720">
    <property type="entry name" value="NAD(P)-binding Rossmann-like Domain"/>
    <property type="match status" value="1"/>
</dbReference>
<accession>A0A1D8K9V8</accession>